<feature type="region of interest" description="Disordered" evidence="1">
    <location>
        <begin position="322"/>
        <end position="359"/>
    </location>
</feature>
<gene>
    <name evidence="3" type="ORF">D0869_14930</name>
</gene>
<proteinExistence type="predicted"/>
<dbReference type="Gene3D" id="1.10.1280.10">
    <property type="entry name" value="Di-copper center containing domain from catechol oxidase"/>
    <property type="match status" value="1"/>
</dbReference>
<evidence type="ECO:0000259" key="2">
    <source>
        <dbReference type="Pfam" id="PF00264"/>
    </source>
</evidence>
<reference evidence="3 4" key="1">
    <citation type="journal article" date="2018" name="BMC Genomics">
        <title>Genomic evidence for intraspecific hybridization in a clonal and extremely halotolerant yeast.</title>
        <authorList>
            <person name="Gostincar C."/>
            <person name="Stajich J.E."/>
            <person name="Zupancic J."/>
            <person name="Zalar P."/>
            <person name="Gunde-Cimerman N."/>
        </authorList>
    </citation>
    <scope>NUCLEOTIDE SEQUENCE [LARGE SCALE GENOMIC DNA]</scope>
    <source>
        <strain evidence="3 4">EXF-6656</strain>
    </source>
</reference>
<dbReference type="Pfam" id="PF00264">
    <property type="entry name" value="Tyrosinase"/>
    <property type="match status" value="1"/>
</dbReference>
<feature type="domain" description="Tyrosinase copper-binding" evidence="2">
    <location>
        <begin position="455"/>
        <end position="489"/>
    </location>
</feature>
<dbReference type="EMBL" id="QWIJ01002337">
    <property type="protein sequence ID" value="RMX72129.1"/>
    <property type="molecule type" value="Genomic_DNA"/>
</dbReference>
<name>A0A3M6W0U2_HORWE</name>
<accession>A0A3M6W0U2</accession>
<dbReference type="OrthoDB" id="6132182at2759"/>
<sequence>MGGLAICSLGPGMAADASESLLRRNEFSNRLSRGVRAKRARRPKPANCVPSNPPDAYPHGASSAARCLAGTCRLNSLALRLAAAQTFAGAFKFLQFLLPTITSFSAHPSPSYAAHCCIVHVRSQRPPTDVLLGRPGTACRGLPEGRCCCSRRCLITFASRPNSRAFLLTCFLFHPRLFLSFDIACLSRVVVAMHIQSSLVFSLSAATAFASTGSVAPTGSAPTGAVGYNSTQPQNGQQKHISELEAQVSSLKASLSSKHAASSSSCENGPSSLPSGAVSRESSPASTASATFTAAYETFSSAYSDAQKSSNSVLSTTSRSASAPFASESGNGTSTAGPTGTAASSSLVGTSGTSSSSASASSTAVSTYLPVLGDYNDEEISSGSAWKNVSDIADARMKARTSSGDCTYENARVRTEFRSMSNDQRKAFTDAIACLQDTEPRYTTAGSDAYPGVYTRYDEFVATHINMTYHIHGTADFLAWHRNFIHEFE</sequence>
<dbReference type="Proteomes" id="UP000281245">
    <property type="component" value="Unassembled WGS sequence"/>
</dbReference>
<feature type="compositionally biased region" description="Basic residues" evidence="1">
    <location>
        <begin position="33"/>
        <end position="44"/>
    </location>
</feature>
<organism evidence="3 4">
    <name type="scientific">Hortaea werneckii</name>
    <name type="common">Black yeast</name>
    <name type="synonym">Cladosporium werneckii</name>
    <dbReference type="NCBI Taxonomy" id="91943"/>
    <lineage>
        <taxon>Eukaryota</taxon>
        <taxon>Fungi</taxon>
        <taxon>Dikarya</taxon>
        <taxon>Ascomycota</taxon>
        <taxon>Pezizomycotina</taxon>
        <taxon>Dothideomycetes</taxon>
        <taxon>Dothideomycetidae</taxon>
        <taxon>Mycosphaerellales</taxon>
        <taxon>Teratosphaeriaceae</taxon>
        <taxon>Hortaea</taxon>
    </lineage>
</organism>
<protein>
    <recommendedName>
        <fullName evidence="2">Tyrosinase copper-binding domain-containing protein</fullName>
    </recommendedName>
</protein>
<feature type="region of interest" description="Disordered" evidence="1">
    <location>
        <begin position="261"/>
        <end position="283"/>
    </location>
</feature>
<dbReference type="AlphaFoldDB" id="A0A3M6W0U2"/>
<dbReference type="InterPro" id="IPR008922">
    <property type="entry name" value="Di-copper_centre_dom_sf"/>
</dbReference>
<dbReference type="GO" id="GO:0016491">
    <property type="term" value="F:oxidoreductase activity"/>
    <property type="evidence" value="ECO:0007669"/>
    <property type="project" value="InterPro"/>
</dbReference>
<feature type="region of interest" description="Disordered" evidence="1">
    <location>
        <begin position="32"/>
        <end position="54"/>
    </location>
</feature>
<evidence type="ECO:0000313" key="4">
    <source>
        <dbReference type="Proteomes" id="UP000281245"/>
    </source>
</evidence>
<evidence type="ECO:0000256" key="1">
    <source>
        <dbReference type="SAM" id="MobiDB-lite"/>
    </source>
</evidence>
<dbReference type="InterPro" id="IPR002227">
    <property type="entry name" value="Tyrosinase_Cu-bd"/>
</dbReference>
<dbReference type="SUPFAM" id="SSF48056">
    <property type="entry name" value="Di-copper centre-containing domain"/>
    <property type="match status" value="1"/>
</dbReference>
<feature type="non-terminal residue" evidence="3">
    <location>
        <position position="489"/>
    </location>
</feature>
<evidence type="ECO:0000313" key="3">
    <source>
        <dbReference type="EMBL" id="RMX72129.1"/>
    </source>
</evidence>
<comment type="caution">
    <text evidence="3">The sequence shown here is derived from an EMBL/GenBank/DDBJ whole genome shotgun (WGS) entry which is preliminary data.</text>
</comment>